<dbReference type="AlphaFoldDB" id="A0A9J6BZE8"/>
<dbReference type="Gene3D" id="3.20.20.70">
    <property type="entry name" value="Aldolase class I"/>
    <property type="match status" value="1"/>
</dbReference>
<evidence type="ECO:0000256" key="2">
    <source>
        <dbReference type="ARBA" id="ARBA00009743"/>
    </source>
</evidence>
<reference evidence="14" key="1">
    <citation type="submission" date="2021-03" db="EMBL/GenBank/DDBJ databases">
        <title>Chromosome level genome of the anhydrobiotic midge Polypedilum vanderplanki.</title>
        <authorList>
            <person name="Yoshida Y."/>
            <person name="Kikawada T."/>
            <person name="Gusev O."/>
        </authorList>
    </citation>
    <scope>NUCLEOTIDE SEQUENCE</scope>
    <source>
        <strain evidence="14">NIAS01</strain>
        <tissue evidence="14">Whole body or cell culture</tissue>
    </source>
</reference>
<dbReference type="PANTHER" id="PTHR11452:SF66">
    <property type="entry name" value="ALPHA-GALACTOSIDASE"/>
    <property type="match status" value="1"/>
</dbReference>
<keyword evidence="15" id="KW-1185">Reference proteome</keyword>
<dbReference type="SUPFAM" id="SSF51011">
    <property type="entry name" value="Glycosyl hydrolase domain"/>
    <property type="match status" value="1"/>
</dbReference>
<evidence type="ECO:0000256" key="8">
    <source>
        <dbReference type="ARBA" id="ARBA00023180"/>
    </source>
</evidence>
<evidence type="ECO:0000256" key="7">
    <source>
        <dbReference type="ARBA" id="ARBA00023157"/>
    </source>
</evidence>
<keyword evidence="8" id="KW-0325">Glycoprotein</keyword>
<evidence type="ECO:0000256" key="12">
    <source>
        <dbReference type="SAM" id="SignalP"/>
    </source>
</evidence>
<dbReference type="PROSITE" id="PS00512">
    <property type="entry name" value="ALPHA_GALACTOSIDASE"/>
    <property type="match status" value="1"/>
</dbReference>
<dbReference type="InterPro" id="IPR013780">
    <property type="entry name" value="Glyco_hydro_b"/>
</dbReference>
<dbReference type="PRINTS" id="PR00740">
    <property type="entry name" value="GLHYDRLASE27"/>
</dbReference>
<dbReference type="Pfam" id="PF16499">
    <property type="entry name" value="Melibiase_2"/>
    <property type="match status" value="1"/>
</dbReference>
<dbReference type="InterPro" id="IPR000111">
    <property type="entry name" value="Glyco_hydro_27/36_CS"/>
</dbReference>
<dbReference type="Gene3D" id="2.60.40.1180">
    <property type="entry name" value="Golgi alpha-mannosidase II"/>
    <property type="match status" value="1"/>
</dbReference>
<gene>
    <name evidence="14" type="ORF">PVAND_005262</name>
</gene>
<feature type="chain" id="PRO_5039928082" description="Alpha-galactosidase" evidence="12">
    <location>
        <begin position="18"/>
        <end position="413"/>
    </location>
</feature>
<evidence type="ECO:0000256" key="3">
    <source>
        <dbReference type="ARBA" id="ARBA00011738"/>
    </source>
</evidence>
<dbReference type="GO" id="GO:0005764">
    <property type="term" value="C:lysosome"/>
    <property type="evidence" value="ECO:0007669"/>
    <property type="project" value="UniProtKB-SubCell"/>
</dbReference>
<comment type="caution">
    <text evidence="14">The sequence shown here is derived from an EMBL/GenBank/DDBJ whole genome shotgun (WGS) entry which is preliminary data.</text>
</comment>
<dbReference type="OrthoDB" id="5795902at2759"/>
<evidence type="ECO:0000313" key="15">
    <source>
        <dbReference type="Proteomes" id="UP001107558"/>
    </source>
</evidence>
<comment type="subcellular location">
    <subcellularLocation>
        <location evidence="1">Lysosome</location>
    </subcellularLocation>
</comment>
<comment type="subunit">
    <text evidence="3 11">Homodimer.</text>
</comment>
<protein>
    <recommendedName>
        <fullName evidence="11">Alpha-galactosidase</fullName>
        <ecNumber evidence="11">3.2.1.-</ecNumber>
    </recommendedName>
</protein>
<evidence type="ECO:0000256" key="11">
    <source>
        <dbReference type="RuleBase" id="RU361168"/>
    </source>
</evidence>
<feature type="domain" description="Alpha galactosidase A C-terminal" evidence="13">
    <location>
        <begin position="314"/>
        <end position="403"/>
    </location>
</feature>
<evidence type="ECO:0000256" key="6">
    <source>
        <dbReference type="ARBA" id="ARBA00023098"/>
    </source>
</evidence>
<keyword evidence="6" id="KW-0443">Lipid metabolism</keyword>
<keyword evidence="4 12" id="KW-0732">Signal</keyword>
<dbReference type="EC" id="3.2.1.-" evidence="11"/>
<dbReference type="CDD" id="cd14792">
    <property type="entry name" value="GH27"/>
    <property type="match status" value="1"/>
</dbReference>
<proteinExistence type="inferred from homology"/>
<dbReference type="EMBL" id="JADBJN010000002">
    <property type="protein sequence ID" value="KAG5675353.1"/>
    <property type="molecule type" value="Genomic_DNA"/>
</dbReference>
<dbReference type="GO" id="GO:0004557">
    <property type="term" value="F:alpha-galactosidase activity"/>
    <property type="evidence" value="ECO:0007669"/>
    <property type="project" value="TreeGrafter"/>
</dbReference>
<keyword evidence="10 11" id="KW-0326">Glycosidase</keyword>
<dbReference type="GO" id="GO:0016139">
    <property type="term" value="P:glycoside catabolic process"/>
    <property type="evidence" value="ECO:0007669"/>
    <property type="project" value="TreeGrafter"/>
</dbReference>
<name>A0A9J6BZE8_POLVA</name>
<evidence type="ECO:0000313" key="14">
    <source>
        <dbReference type="EMBL" id="KAG5675353.1"/>
    </source>
</evidence>
<dbReference type="FunFam" id="3.20.20.70:FF:000070">
    <property type="entry name" value="Alpha-galactosidase"/>
    <property type="match status" value="1"/>
</dbReference>
<evidence type="ECO:0000256" key="1">
    <source>
        <dbReference type="ARBA" id="ARBA00004371"/>
    </source>
</evidence>
<accession>A0A9J6BZE8</accession>
<dbReference type="GO" id="GO:0016020">
    <property type="term" value="C:membrane"/>
    <property type="evidence" value="ECO:0007669"/>
    <property type="project" value="GOC"/>
</dbReference>
<keyword evidence="5 11" id="KW-0378">Hydrolase</keyword>
<sequence length="413" mass="47442">MKSIIIIFCIYISIARALDNGLAKTPPMGWMSWERFRCIIDCDKYPDECISERLIIEMADIMVKDGYLAAGYEYVNIDDCWSELERDKDGKIIADKNRFPRGIKFLSDYVHSKGLKFGTYLDYGTKTCAGYPGSLDFLETDAQSLAEWEVDFIKMDGCNVDTEKMVDGYIEFGRLMNATGRPIMYSCSWPAYFEYYRKPTMYPDYEILKKTCNLWRNWKDIEDSYESMLFTSDYFAEHAERVAPHAGPGHWNDPDTLLLGNFGLSYEQSKAQLAIWAVIAAPFLLSNDLRTVTPEIKELLLNREIIAVDQDPLGIQGKQLKKGNGIEVWVRPITPIVGNEYSYAVAFVSRRTDGHGYAFPYSLADLNLNSKNGYIVKDLFNLKRKTFNLLQNETHEERVNPTGANFYKFTPIK</sequence>
<dbReference type="InterPro" id="IPR002241">
    <property type="entry name" value="Glyco_hydro_27"/>
</dbReference>
<dbReference type="SUPFAM" id="SSF51445">
    <property type="entry name" value="(Trans)glycosidases"/>
    <property type="match status" value="1"/>
</dbReference>
<keyword evidence="9" id="KW-0458">Lysosome</keyword>
<feature type="signal peptide" evidence="12">
    <location>
        <begin position="1"/>
        <end position="17"/>
    </location>
</feature>
<dbReference type="GO" id="GO:0009311">
    <property type="term" value="P:oligosaccharide metabolic process"/>
    <property type="evidence" value="ECO:0007669"/>
    <property type="project" value="TreeGrafter"/>
</dbReference>
<evidence type="ECO:0000259" key="13">
    <source>
        <dbReference type="Pfam" id="PF17450"/>
    </source>
</evidence>
<dbReference type="InterPro" id="IPR035373">
    <property type="entry name" value="Melibiase/NAGA_C"/>
</dbReference>
<dbReference type="GO" id="GO:0019377">
    <property type="term" value="P:glycolipid catabolic process"/>
    <property type="evidence" value="ECO:0007669"/>
    <property type="project" value="UniProtKB-ARBA"/>
</dbReference>
<dbReference type="Proteomes" id="UP001107558">
    <property type="component" value="Chromosome 2"/>
</dbReference>
<organism evidence="14 15">
    <name type="scientific">Polypedilum vanderplanki</name>
    <name type="common">Sleeping chironomid midge</name>
    <dbReference type="NCBI Taxonomy" id="319348"/>
    <lineage>
        <taxon>Eukaryota</taxon>
        <taxon>Metazoa</taxon>
        <taxon>Ecdysozoa</taxon>
        <taxon>Arthropoda</taxon>
        <taxon>Hexapoda</taxon>
        <taxon>Insecta</taxon>
        <taxon>Pterygota</taxon>
        <taxon>Neoptera</taxon>
        <taxon>Endopterygota</taxon>
        <taxon>Diptera</taxon>
        <taxon>Nematocera</taxon>
        <taxon>Chironomoidea</taxon>
        <taxon>Chironomidae</taxon>
        <taxon>Chironominae</taxon>
        <taxon>Polypedilum</taxon>
        <taxon>Polypedilum</taxon>
    </lineage>
</organism>
<evidence type="ECO:0000256" key="9">
    <source>
        <dbReference type="ARBA" id="ARBA00023228"/>
    </source>
</evidence>
<evidence type="ECO:0000256" key="4">
    <source>
        <dbReference type="ARBA" id="ARBA00022729"/>
    </source>
</evidence>
<evidence type="ECO:0000256" key="10">
    <source>
        <dbReference type="ARBA" id="ARBA00023295"/>
    </source>
</evidence>
<dbReference type="InterPro" id="IPR017853">
    <property type="entry name" value="GH"/>
</dbReference>
<keyword evidence="7 11" id="KW-1015">Disulfide bond</keyword>
<dbReference type="InterPro" id="IPR013785">
    <property type="entry name" value="Aldolase_TIM"/>
</dbReference>
<dbReference type="Pfam" id="PF17450">
    <property type="entry name" value="Melibiase_2_C"/>
    <property type="match status" value="1"/>
</dbReference>
<comment type="similarity">
    <text evidence="2 11">Belongs to the glycosyl hydrolase 27 family.</text>
</comment>
<dbReference type="PANTHER" id="PTHR11452">
    <property type="entry name" value="ALPHA-GALACTOSIDASE/ALPHA-N-ACETYLGALACTOSAMINIDASE"/>
    <property type="match status" value="1"/>
</dbReference>
<evidence type="ECO:0000256" key="5">
    <source>
        <dbReference type="ARBA" id="ARBA00022801"/>
    </source>
</evidence>